<feature type="domain" description="O-antigen ligase-related" evidence="7">
    <location>
        <begin position="330"/>
        <end position="474"/>
    </location>
</feature>
<keyword evidence="5" id="KW-0802">TPR repeat</keyword>
<feature type="transmembrane region" description="Helical" evidence="6">
    <location>
        <begin position="466"/>
        <end position="486"/>
    </location>
</feature>
<dbReference type="PROSITE" id="PS50005">
    <property type="entry name" value="TPR"/>
    <property type="match status" value="4"/>
</dbReference>
<feature type="transmembrane region" description="Helical" evidence="6">
    <location>
        <begin position="55"/>
        <end position="73"/>
    </location>
</feature>
<accession>A0A0A6PD07</accession>
<feature type="transmembrane region" description="Helical" evidence="6">
    <location>
        <begin position="204"/>
        <end position="221"/>
    </location>
</feature>
<feature type="transmembrane region" description="Helical" evidence="6">
    <location>
        <begin position="110"/>
        <end position="127"/>
    </location>
</feature>
<feature type="transmembrane region" description="Helical" evidence="6">
    <location>
        <begin position="525"/>
        <end position="544"/>
    </location>
</feature>
<dbReference type="AlphaFoldDB" id="A0A0A6PD07"/>
<evidence type="ECO:0000256" key="2">
    <source>
        <dbReference type="ARBA" id="ARBA00022692"/>
    </source>
</evidence>
<comment type="caution">
    <text evidence="8">The sequence shown here is derived from an EMBL/GenBank/DDBJ whole genome shotgun (WGS) entry which is preliminary data.</text>
</comment>
<feature type="transmembrane region" description="Helical" evidence="6">
    <location>
        <begin position="139"/>
        <end position="160"/>
    </location>
</feature>
<dbReference type="PANTHER" id="PTHR37422">
    <property type="entry name" value="TEICHURONIC ACID BIOSYNTHESIS PROTEIN TUAE"/>
    <property type="match status" value="1"/>
</dbReference>
<dbReference type="InterPro" id="IPR051533">
    <property type="entry name" value="WaaL-like"/>
</dbReference>
<dbReference type="SMART" id="SM00028">
    <property type="entry name" value="TPR"/>
    <property type="match status" value="5"/>
</dbReference>
<protein>
    <recommendedName>
        <fullName evidence="7">O-antigen ligase-related domain-containing protein</fullName>
    </recommendedName>
</protein>
<feature type="repeat" description="TPR" evidence="5">
    <location>
        <begin position="684"/>
        <end position="717"/>
    </location>
</feature>
<evidence type="ECO:0000256" key="4">
    <source>
        <dbReference type="ARBA" id="ARBA00023136"/>
    </source>
</evidence>
<feature type="transmembrane region" description="Helical" evidence="6">
    <location>
        <begin position="556"/>
        <end position="577"/>
    </location>
</feature>
<dbReference type="Gene3D" id="1.25.40.10">
    <property type="entry name" value="Tetratricopeptide repeat domain"/>
    <property type="match status" value="2"/>
</dbReference>
<feature type="repeat" description="TPR" evidence="5">
    <location>
        <begin position="616"/>
        <end position="649"/>
    </location>
</feature>
<evidence type="ECO:0000256" key="5">
    <source>
        <dbReference type="PROSITE-ProRule" id="PRU00339"/>
    </source>
</evidence>
<evidence type="ECO:0000313" key="9">
    <source>
        <dbReference type="Proteomes" id="UP000030428"/>
    </source>
</evidence>
<keyword evidence="3 6" id="KW-1133">Transmembrane helix</keyword>
<feature type="transmembrane region" description="Helical" evidence="6">
    <location>
        <begin position="85"/>
        <end position="104"/>
    </location>
</feature>
<evidence type="ECO:0000256" key="3">
    <source>
        <dbReference type="ARBA" id="ARBA00022989"/>
    </source>
</evidence>
<dbReference type="InterPro" id="IPR011990">
    <property type="entry name" value="TPR-like_helical_dom_sf"/>
</dbReference>
<evidence type="ECO:0000259" key="7">
    <source>
        <dbReference type="Pfam" id="PF04932"/>
    </source>
</evidence>
<feature type="transmembrane region" description="Helical" evidence="6">
    <location>
        <begin position="180"/>
        <end position="197"/>
    </location>
</feature>
<dbReference type="GO" id="GO:0016020">
    <property type="term" value="C:membrane"/>
    <property type="evidence" value="ECO:0007669"/>
    <property type="project" value="UniProtKB-SubCell"/>
</dbReference>
<gene>
    <name evidence="8" type="ORF">PN36_01055</name>
</gene>
<organism evidence="8 9">
    <name type="scientific">Candidatus Thiomargarita nelsonii</name>
    <dbReference type="NCBI Taxonomy" id="1003181"/>
    <lineage>
        <taxon>Bacteria</taxon>
        <taxon>Pseudomonadati</taxon>
        <taxon>Pseudomonadota</taxon>
        <taxon>Gammaproteobacteria</taxon>
        <taxon>Thiotrichales</taxon>
        <taxon>Thiotrichaceae</taxon>
        <taxon>Thiomargarita</taxon>
    </lineage>
</organism>
<dbReference type="PANTHER" id="PTHR37422:SF17">
    <property type="entry name" value="O-ANTIGEN LIGASE"/>
    <property type="match status" value="1"/>
</dbReference>
<comment type="subcellular location">
    <subcellularLocation>
        <location evidence="1">Membrane</location>
        <topology evidence="1">Multi-pass membrane protein</topology>
    </subcellularLocation>
</comment>
<feature type="repeat" description="TPR" evidence="5">
    <location>
        <begin position="718"/>
        <end position="751"/>
    </location>
</feature>
<dbReference type="SUPFAM" id="SSF48452">
    <property type="entry name" value="TPR-like"/>
    <property type="match status" value="1"/>
</dbReference>
<feature type="transmembrane region" description="Helical" evidence="6">
    <location>
        <begin position="349"/>
        <end position="366"/>
    </location>
</feature>
<dbReference type="InterPro" id="IPR019734">
    <property type="entry name" value="TPR_rpt"/>
</dbReference>
<dbReference type="Proteomes" id="UP000030428">
    <property type="component" value="Unassembled WGS sequence"/>
</dbReference>
<feature type="transmembrane region" description="Helical" evidence="6">
    <location>
        <begin position="498"/>
        <end position="519"/>
    </location>
</feature>
<proteinExistence type="predicted"/>
<evidence type="ECO:0000313" key="8">
    <source>
        <dbReference type="EMBL" id="KHD11588.1"/>
    </source>
</evidence>
<evidence type="ECO:0000256" key="1">
    <source>
        <dbReference type="ARBA" id="ARBA00004141"/>
    </source>
</evidence>
<feature type="transmembrane region" description="Helical" evidence="6">
    <location>
        <begin position="21"/>
        <end position="43"/>
    </location>
</feature>
<keyword evidence="9" id="KW-1185">Reference proteome</keyword>
<name>A0A0A6PD07_9GAMM</name>
<dbReference type="Pfam" id="PF13424">
    <property type="entry name" value="TPR_12"/>
    <property type="match status" value="1"/>
</dbReference>
<dbReference type="Pfam" id="PF13181">
    <property type="entry name" value="TPR_8"/>
    <property type="match status" value="1"/>
</dbReference>
<reference evidence="8 9" key="1">
    <citation type="journal article" date="2016" name="Front. Microbiol.">
        <title>Single-Cell (Meta-)Genomics of a Dimorphic Candidatus Thiomargarita nelsonii Reveals Genomic Plasticity.</title>
        <authorList>
            <person name="Flood B.E."/>
            <person name="Fliss P."/>
            <person name="Jones D.S."/>
            <person name="Dick G.J."/>
            <person name="Jain S."/>
            <person name="Kaster A.K."/>
            <person name="Winkel M."/>
            <person name="Mussmann M."/>
            <person name="Bailey J."/>
        </authorList>
    </citation>
    <scope>NUCLEOTIDE SEQUENCE [LARGE SCALE GENOMIC DNA]</scope>
    <source>
        <strain evidence="8">Hydrate Ridge</strain>
    </source>
</reference>
<dbReference type="EMBL" id="JSZA02000003">
    <property type="protein sequence ID" value="KHD11588.1"/>
    <property type="molecule type" value="Genomic_DNA"/>
</dbReference>
<dbReference type="InterPro" id="IPR007016">
    <property type="entry name" value="O-antigen_ligase-rel_domated"/>
</dbReference>
<feature type="repeat" description="TPR" evidence="5">
    <location>
        <begin position="650"/>
        <end position="683"/>
    </location>
</feature>
<keyword evidence="2 6" id="KW-0812">Transmembrane</keyword>
<feature type="transmembrane region" description="Helical" evidence="6">
    <location>
        <begin position="327"/>
        <end position="344"/>
    </location>
</feature>
<feature type="transmembrane region" description="Helical" evidence="6">
    <location>
        <begin position="227"/>
        <end position="245"/>
    </location>
</feature>
<dbReference type="Pfam" id="PF04932">
    <property type="entry name" value="Wzy_C"/>
    <property type="match status" value="1"/>
</dbReference>
<evidence type="ECO:0000256" key="6">
    <source>
        <dbReference type="SAM" id="Phobius"/>
    </source>
</evidence>
<dbReference type="PROSITE" id="PS50293">
    <property type="entry name" value="TPR_REGION"/>
    <property type="match status" value="2"/>
</dbReference>
<sequence length="810" mass="92616">MKRSNKSINLKTSDNKTYDGYLDTVLNWGLVIILFMAPFIYIKGINDFANLPQKAFIQISVVFLLLVWLLKCLKTGKCTLLKSPFNLPILGFLFWCLISALYAHNRYEGLITWMHWSASGLMFFLVINNLSSLKNSNRLLTAAFLAGFVAVLVGISQHLFGFSAIPQIMPPAVTFGNRNMAVHFIILTLPLAAGFFFQNTQKIGDWIIAVISSLMIIFLIYSKTRAGWLALSIELILLSGFVFNFKRKNINRALHLILALMAVLSTYIFIRSAWLTLAIALIFLFAFLLREQLSKDNTLGWNNNKLLAVASALPIIFMMLSPEGLKIQYGWLALPVVLIFVFILGRHKVIVAATVLLIIVGSQYHIKPIFKDHIIASKMADITNLIKYKDTLWEQETISIAIMTRLAITRNSLEMIKDNPLTGLGLGNHKVFYPIYHRKVVEDRGFNEQNQLRHAHNDYVQTAVEVGMIGIFFLAWLSFAIFKVAFTLISPGYDRRIRFWTLGILVAISGLMINAFFSFPFQRAIPPFIFMTFIGILGFFYANNATQIDYKISHKWIIVGACALVFIGLIWLVRFHYLDIKCDKHFFRAVEMQRQGNWQGTIAESKKAYHYNPNRSMILFYMGRAYTESGHYKKSIEAVSELIAAYPYKMNALLNMGVAYARLGNYEQAIKAYHKVLQIKPDHANAYQNIGHLFRRQGKIDKALQAFKRASELAPENSLAHLNLGVAEWQNKQYKQAGESFKKAVRFNPEWDMAQKSLGIIYFDFLDEQKKGVVHLKKALKLNPKIKHAAQILERIKHFESKYSRETTNR</sequence>
<keyword evidence="4 6" id="KW-0472">Membrane</keyword>
<feature type="transmembrane region" description="Helical" evidence="6">
    <location>
        <begin position="276"/>
        <end position="293"/>
    </location>
</feature>